<accession>A0A0A9YV31</accession>
<reference evidence="2" key="2">
    <citation type="submission" date="2014-07" db="EMBL/GenBank/DDBJ databases">
        <authorList>
            <person name="Hull J."/>
        </authorList>
    </citation>
    <scope>NUCLEOTIDE SEQUENCE</scope>
</reference>
<feature type="non-terminal residue" evidence="2">
    <location>
        <position position="103"/>
    </location>
</feature>
<evidence type="ECO:0000313" key="2">
    <source>
        <dbReference type="EMBL" id="JAG34958.1"/>
    </source>
</evidence>
<feature type="non-terminal residue" evidence="2">
    <location>
        <position position="1"/>
    </location>
</feature>
<dbReference type="EMBL" id="GBHO01008646">
    <property type="protein sequence ID" value="JAG34958.1"/>
    <property type="molecule type" value="Transcribed_RNA"/>
</dbReference>
<feature type="region of interest" description="Disordered" evidence="1">
    <location>
        <begin position="1"/>
        <end position="29"/>
    </location>
</feature>
<evidence type="ECO:0000256" key="1">
    <source>
        <dbReference type="SAM" id="MobiDB-lite"/>
    </source>
</evidence>
<organism evidence="2">
    <name type="scientific">Lygus hesperus</name>
    <name type="common">Western plant bug</name>
    <dbReference type="NCBI Taxonomy" id="30085"/>
    <lineage>
        <taxon>Eukaryota</taxon>
        <taxon>Metazoa</taxon>
        <taxon>Ecdysozoa</taxon>
        <taxon>Arthropoda</taxon>
        <taxon>Hexapoda</taxon>
        <taxon>Insecta</taxon>
        <taxon>Pterygota</taxon>
        <taxon>Neoptera</taxon>
        <taxon>Paraneoptera</taxon>
        <taxon>Hemiptera</taxon>
        <taxon>Heteroptera</taxon>
        <taxon>Panheteroptera</taxon>
        <taxon>Cimicomorpha</taxon>
        <taxon>Miridae</taxon>
        <taxon>Mirini</taxon>
        <taxon>Lygus</taxon>
    </lineage>
</organism>
<proteinExistence type="predicted"/>
<sequence length="103" mass="11907">RECRVRIHPRLMSDPDLESGQSSNQVEKPDYSGFRLKKIVGSIWKKMSGSTINEDPGIQEYPDFIQAEAEEGEPVQPRARPDSLRSLTKATRFTEQELKRIYR</sequence>
<protein>
    <submittedName>
        <fullName evidence="2">Amyloid beta A4 protein-binding family B member 2</fullName>
    </submittedName>
</protein>
<reference evidence="2" key="1">
    <citation type="journal article" date="2014" name="PLoS ONE">
        <title>Transcriptome-Based Identification of ABC Transporters in the Western Tarnished Plant Bug Lygus hesperus.</title>
        <authorList>
            <person name="Hull J.J."/>
            <person name="Chaney K."/>
            <person name="Geib S.M."/>
            <person name="Fabrick J.A."/>
            <person name="Brent C.S."/>
            <person name="Walsh D."/>
            <person name="Lavine L.C."/>
        </authorList>
    </citation>
    <scope>NUCLEOTIDE SEQUENCE</scope>
</reference>
<gene>
    <name evidence="2" type="primary">Apbb2_4</name>
    <name evidence="2" type="ORF">CM83_105047</name>
</gene>
<name>A0A0A9YV31_LYGHE</name>
<dbReference type="AlphaFoldDB" id="A0A0A9YV31"/>